<dbReference type="InterPro" id="IPR017459">
    <property type="entry name" value="Glycosyl_Trfase_fam3_N_dom"/>
</dbReference>
<evidence type="ECO:0000259" key="5">
    <source>
        <dbReference type="Pfam" id="PF00591"/>
    </source>
</evidence>
<evidence type="ECO:0000313" key="7">
    <source>
        <dbReference type="EMBL" id="MEC0225584.1"/>
    </source>
</evidence>
<gene>
    <name evidence="7" type="ORF">P4I72_00405</name>
</gene>
<keyword evidence="8" id="KW-1185">Reference proteome</keyword>
<evidence type="ECO:0000313" key="8">
    <source>
        <dbReference type="Proteomes" id="UP001338137"/>
    </source>
</evidence>
<dbReference type="SUPFAM" id="SSF52418">
    <property type="entry name" value="Nucleoside phosphorylase/phosphoribosyltransferase catalytic domain"/>
    <property type="match status" value="1"/>
</dbReference>
<name>A0ABU6FW26_9BACL</name>
<sequence length="357" mass="39912">MKRWIQAVGSGQQGSRDLSYEEAVEAAHEMAGGHSTDAQCAAFLMALCMKGEADEELRAFVDVFRSYSLNYHPLADSLNCAGPAEGRHLFPITLPVSLLLASVGFSQILHGGDSLPAKQGTAMKELLECLGVELDVTIKAWETMLVHLHIGFLHTEQLCPPLGKLKQVREQIGMRTVMNIVEKVMNPVHSMNMIIGVNQRKTMESLIPISMSSGLQNVYIVNGIEGSEDLPIYQNSTIRIVTPWGDESRVVEPQKFGFRSEPLLPISKEDQVSIVQRIIAGDNSEELRRERDHVIFNTGLRLTWFDKVGSYEEGFQLAESLLQRREAHKVMQKWIDQSHRFTRKDVPNGNDSSTKIG</sequence>
<proteinExistence type="predicted"/>
<dbReference type="Gene3D" id="1.20.970.10">
    <property type="entry name" value="Transferase, Pyrimidine Nucleoside Phosphorylase, Chain C"/>
    <property type="match status" value="1"/>
</dbReference>
<keyword evidence="3" id="KW-0822">Tryptophan biosynthesis</keyword>
<comment type="caution">
    <text evidence="7">The sequence shown here is derived from an EMBL/GenBank/DDBJ whole genome shotgun (WGS) entry which is preliminary data.</text>
</comment>
<dbReference type="Gene3D" id="3.40.1030.10">
    <property type="entry name" value="Nucleoside phosphorylase/phosphoribosyltransferase catalytic domain"/>
    <property type="match status" value="1"/>
</dbReference>
<feature type="domain" description="Glycosyl transferase family 3" evidence="5">
    <location>
        <begin position="86"/>
        <end position="324"/>
    </location>
</feature>
<keyword evidence="4" id="KW-0057">Aromatic amino acid biosynthesis</keyword>
<dbReference type="InterPro" id="IPR000312">
    <property type="entry name" value="Glycosyl_Trfase_fam3"/>
</dbReference>
<organism evidence="7 8">
    <name type="scientific">Paenibacillus alba</name>
    <dbReference type="NCBI Taxonomy" id="1197127"/>
    <lineage>
        <taxon>Bacteria</taxon>
        <taxon>Bacillati</taxon>
        <taxon>Bacillota</taxon>
        <taxon>Bacilli</taxon>
        <taxon>Bacillales</taxon>
        <taxon>Paenibacillaceae</taxon>
        <taxon>Paenibacillus</taxon>
    </lineage>
</organism>
<feature type="domain" description="Glycosyl transferase family 3 N-terminal" evidence="6">
    <location>
        <begin position="5"/>
        <end position="66"/>
    </location>
</feature>
<dbReference type="Pfam" id="PF02885">
    <property type="entry name" value="Glycos_trans_3N"/>
    <property type="match status" value="1"/>
</dbReference>
<keyword evidence="2" id="KW-0808">Transferase</keyword>
<evidence type="ECO:0000256" key="4">
    <source>
        <dbReference type="ARBA" id="ARBA00023141"/>
    </source>
</evidence>
<accession>A0ABU6FW26</accession>
<reference evidence="7 8" key="1">
    <citation type="submission" date="2023-03" db="EMBL/GenBank/DDBJ databases">
        <title>Bacillus Genome Sequencing.</title>
        <authorList>
            <person name="Dunlap C."/>
        </authorList>
    </citation>
    <scope>NUCLEOTIDE SEQUENCE [LARGE SCALE GENOMIC DNA]</scope>
    <source>
        <strain evidence="7 8">BD-533</strain>
    </source>
</reference>
<dbReference type="EMBL" id="JARLKY010000001">
    <property type="protein sequence ID" value="MEC0225584.1"/>
    <property type="molecule type" value="Genomic_DNA"/>
</dbReference>
<dbReference type="GO" id="GO:0016757">
    <property type="term" value="F:glycosyltransferase activity"/>
    <property type="evidence" value="ECO:0007669"/>
    <property type="project" value="UniProtKB-KW"/>
</dbReference>
<dbReference type="Pfam" id="PF00591">
    <property type="entry name" value="Glycos_transf_3"/>
    <property type="match status" value="1"/>
</dbReference>
<evidence type="ECO:0000259" key="6">
    <source>
        <dbReference type="Pfam" id="PF02885"/>
    </source>
</evidence>
<dbReference type="Proteomes" id="UP001338137">
    <property type="component" value="Unassembled WGS sequence"/>
</dbReference>
<dbReference type="RefSeq" id="WP_326069962.1">
    <property type="nucleotide sequence ID" value="NZ_JARLKY010000001.1"/>
</dbReference>
<dbReference type="PANTHER" id="PTHR43285">
    <property type="entry name" value="ANTHRANILATE PHOSPHORIBOSYLTRANSFERASE"/>
    <property type="match status" value="1"/>
</dbReference>
<dbReference type="InterPro" id="IPR036320">
    <property type="entry name" value="Glycosyl_Trfase_fam3_N_dom_sf"/>
</dbReference>
<evidence type="ECO:0000256" key="1">
    <source>
        <dbReference type="ARBA" id="ARBA00022676"/>
    </source>
</evidence>
<evidence type="ECO:0000256" key="2">
    <source>
        <dbReference type="ARBA" id="ARBA00022679"/>
    </source>
</evidence>
<dbReference type="InterPro" id="IPR005940">
    <property type="entry name" value="Anthranilate_Pribosyl_Tfrase"/>
</dbReference>
<keyword evidence="1 7" id="KW-0328">Glycosyltransferase</keyword>
<dbReference type="SUPFAM" id="SSF47648">
    <property type="entry name" value="Nucleoside phosphorylase/phosphoribosyltransferase N-terminal domain"/>
    <property type="match status" value="1"/>
</dbReference>
<dbReference type="PANTHER" id="PTHR43285:SF2">
    <property type="entry name" value="ANTHRANILATE PHOSPHORIBOSYLTRANSFERASE"/>
    <property type="match status" value="1"/>
</dbReference>
<protein>
    <submittedName>
        <fullName evidence="7">Anthranilate phosphoribosyltransferase</fullName>
    </submittedName>
</protein>
<keyword evidence="3" id="KW-0028">Amino-acid biosynthesis</keyword>
<dbReference type="InterPro" id="IPR035902">
    <property type="entry name" value="Nuc_phospho_transferase"/>
</dbReference>
<evidence type="ECO:0000256" key="3">
    <source>
        <dbReference type="ARBA" id="ARBA00022822"/>
    </source>
</evidence>